<keyword evidence="3" id="KW-1185">Reference proteome</keyword>
<feature type="signal peptide" evidence="1">
    <location>
        <begin position="1"/>
        <end position="24"/>
    </location>
</feature>
<dbReference type="Proteomes" id="UP000585050">
    <property type="component" value="Unassembled WGS sequence"/>
</dbReference>
<keyword evidence="1" id="KW-0732">Signal</keyword>
<reference evidence="2 3" key="1">
    <citation type="submission" date="2020-04" db="EMBL/GenBank/DDBJ databases">
        <title>Flammeovirga sp. SR4, a novel species isolated from seawater.</title>
        <authorList>
            <person name="Wang X."/>
        </authorList>
    </citation>
    <scope>NUCLEOTIDE SEQUENCE [LARGE SCALE GENOMIC DNA]</scope>
    <source>
        <strain evidence="2 3">SR4</strain>
    </source>
</reference>
<gene>
    <name evidence="2" type="ORF">HGP29_10235</name>
</gene>
<dbReference type="EMBL" id="JABAIL010000003">
    <property type="protein sequence ID" value="NLR91586.1"/>
    <property type="molecule type" value="Genomic_DNA"/>
</dbReference>
<protein>
    <submittedName>
        <fullName evidence="2">Uncharacterized protein</fullName>
    </submittedName>
</protein>
<evidence type="ECO:0000313" key="3">
    <source>
        <dbReference type="Proteomes" id="UP000585050"/>
    </source>
</evidence>
<sequence>MKNLLISFLTVVLFCLTTSAVPVAYNVENDNRALLSHVPKTNKVVVNSYVINVGRGATFFGISKKLSEVSGKKWSWDLVDKVQQSHQQKYYGEVLKPQQKFSVSL</sequence>
<evidence type="ECO:0000313" key="2">
    <source>
        <dbReference type="EMBL" id="NLR91586.1"/>
    </source>
</evidence>
<accession>A0A7X8SJX3</accession>
<proteinExistence type="predicted"/>
<feature type="chain" id="PRO_5030592421" evidence="1">
    <location>
        <begin position="25"/>
        <end position="105"/>
    </location>
</feature>
<dbReference type="AlphaFoldDB" id="A0A7X8SJX3"/>
<organism evidence="2 3">
    <name type="scientific">Flammeovirga agarivorans</name>
    <dbReference type="NCBI Taxonomy" id="2726742"/>
    <lineage>
        <taxon>Bacteria</taxon>
        <taxon>Pseudomonadati</taxon>
        <taxon>Bacteroidota</taxon>
        <taxon>Cytophagia</taxon>
        <taxon>Cytophagales</taxon>
        <taxon>Flammeovirgaceae</taxon>
        <taxon>Flammeovirga</taxon>
    </lineage>
</organism>
<evidence type="ECO:0000256" key="1">
    <source>
        <dbReference type="SAM" id="SignalP"/>
    </source>
</evidence>
<dbReference type="RefSeq" id="WP_168882304.1">
    <property type="nucleotide sequence ID" value="NZ_JABAIL010000003.1"/>
</dbReference>
<name>A0A7X8SJX3_9BACT</name>
<comment type="caution">
    <text evidence="2">The sequence shown here is derived from an EMBL/GenBank/DDBJ whole genome shotgun (WGS) entry which is preliminary data.</text>
</comment>